<gene>
    <name evidence="2" type="ORF">Tco_0839160</name>
</gene>
<dbReference type="Proteomes" id="UP001151760">
    <property type="component" value="Unassembled WGS sequence"/>
</dbReference>
<sequence length="128" mass="14116">MVWVEEDDALCCSSSSPFSTRIKRKGSKTTKEGLRKKAKGEQKMVDDEPVGRKSVQTSRKGKEIMYEFPGPSPTKESHVTVTIYKRAIVNGKSKMVEVEDVGLVQPVGSTTMVQRSTTNVCQLTCSSL</sequence>
<reference evidence="2" key="1">
    <citation type="journal article" date="2022" name="Int. J. Mol. Sci.">
        <title>Draft Genome of Tanacetum Coccineum: Genomic Comparison of Closely Related Tanacetum-Family Plants.</title>
        <authorList>
            <person name="Yamashiro T."/>
            <person name="Shiraishi A."/>
            <person name="Nakayama K."/>
            <person name="Satake H."/>
        </authorList>
    </citation>
    <scope>NUCLEOTIDE SEQUENCE</scope>
</reference>
<evidence type="ECO:0000313" key="3">
    <source>
        <dbReference type="Proteomes" id="UP001151760"/>
    </source>
</evidence>
<accession>A0ABQ5ATZ1</accession>
<reference evidence="2" key="2">
    <citation type="submission" date="2022-01" db="EMBL/GenBank/DDBJ databases">
        <authorList>
            <person name="Yamashiro T."/>
            <person name="Shiraishi A."/>
            <person name="Satake H."/>
            <person name="Nakayama K."/>
        </authorList>
    </citation>
    <scope>NUCLEOTIDE SEQUENCE</scope>
</reference>
<protein>
    <submittedName>
        <fullName evidence="2">Uncharacterized protein</fullName>
    </submittedName>
</protein>
<evidence type="ECO:0000313" key="2">
    <source>
        <dbReference type="EMBL" id="GJT04698.1"/>
    </source>
</evidence>
<dbReference type="EMBL" id="BQNB010012528">
    <property type="protein sequence ID" value="GJT04698.1"/>
    <property type="molecule type" value="Genomic_DNA"/>
</dbReference>
<keyword evidence="3" id="KW-1185">Reference proteome</keyword>
<feature type="region of interest" description="Disordered" evidence="1">
    <location>
        <begin position="15"/>
        <end position="59"/>
    </location>
</feature>
<name>A0ABQ5ATZ1_9ASTR</name>
<proteinExistence type="predicted"/>
<feature type="compositionally biased region" description="Basic and acidic residues" evidence="1">
    <location>
        <begin position="29"/>
        <end position="51"/>
    </location>
</feature>
<evidence type="ECO:0000256" key="1">
    <source>
        <dbReference type="SAM" id="MobiDB-lite"/>
    </source>
</evidence>
<organism evidence="2 3">
    <name type="scientific">Tanacetum coccineum</name>
    <dbReference type="NCBI Taxonomy" id="301880"/>
    <lineage>
        <taxon>Eukaryota</taxon>
        <taxon>Viridiplantae</taxon>
        <taxon>Streptophyta</taxon>
        <taxon>Embryophyta</taxon>
        <taxon>Tracheophyta</taxon>
        <taxon>Spermatophyta</taxon>
        <taxon>Magnoliopsida</taxon>
        <taxon>eudicotyledons</taxon>
        <taxon>Gunneridae</taxon>
        <taxon>Pentapetalae</taxon>
        <taxon>asterids</taxon>
        <taxon>campanulids</taxon>
        <taxon>Asterales</taxon>
        <taxon>Asteraceae</taxon>
        <taxon>Asteroideae</taxon>
        <taxon>Anthemideae</taxon>
        <taxon>Anthemidinae</taxon>
        <taxon>Tanacetum</taxon>
    </lineage>
</organism>
<comment type="caution">
    <text evidence="2">The sequence shown here is derived from an EMBL/GenBank/DDBJ whole genome shotgun (WGS) entry which is preliminary data.</text>
</comment>